<dbReference type="GO" id="GO:0016853">
    <property type="term" value="F:isomerase activity"/>
    <property type="evidence" value="ECO:0007669"/>
    <property type="project" value="UniProtKB-KW"/>
</dbReference>
<dbReference type="InterPro" id="IPR036237">
    <property type="entry name" value="Xyl_isomerase-like_sf"/>
</dbReference>
<comment type="caution">
    <text evidence="3">The sequence shown here is derived from an EMBL/GenBank/DDBJ whole genome shotgun (WGS) entry which is preliminary data.</text>
</comment>
<dbReference type="PANTHER" id="PTHR43489">
    <property type="entry name" value="ISOMERASE"/>
    <property type="match status" value="1"/>
</dbReference>
<reference evidence="3 4" key="1">
    <citation type="submission" date="2019-03" db="EMBL/GenBank/DDBJ databases">
        <title>Genomic Encyclopedia of Type Strains, Phase IV (KMG-IV): sequencing the most valuable type-strain genomes for metagenomic binning, comparative biology and taxonomic classification.</title>
        <authorList>
            <person name="Goeker M."/>
        </authorList>
    </citation>
    <scope>NUCLEOTIDE SEQUENCE [LARGE SCALE GENOMIC DNA]</scope>
    <source>
        <strain evidence="3 4">DSM 21100</strain>
    </source>
</reference>
<dbReference type="PANTHER" id="PTHR43489:SF7">
    <property type="entry name" value="3-DEHYDRO-D-GULOSIDE 4-EPIMERASE-RELATED"/>
    <property type="match status" value="1"/>
</dbReference>
<evidence type="ECO:0000259" key="2">
    <source>
        <dbReference type="Pfam" id="PF01261"/>
    </source>
</evidence>
<name>A0A4R3L103_9SPHI</name>
<gene>
    <name evidence="3" type="ORF">EDD80_101280</name>
</gene>
<dbReference type="Proteomes" id="UP000295807">
    <property type="component" value="Unassembled WGS sequence"/>
</dbReference>
<evidence type="ECO:0000313" key="3">
    <source>
        <dbReference type="EMBL" id="TCS90082.1"/>
    </source>
</evidence>
<keyword evidence="4" id="KW-1185">Reference proteome</keyword>
<dbReference type="Pfam" id="PF01261">
    <property type="entry name" value="AP_endonuc_2"/>
    <property type="match status" value="1"/>
</dbReference>
<evidence type="ECO:0000256" key="1">
    <source>
        <dbReference type="ARBA" id="ARBA00023235"/>
    </source>
</evidence>
<dbReference type="SUPFAM" id="SSF51658">
    <property type="entry name" value="Xylose isomerase-like"/>
    <property type="match status" value="1"/>
</dbReference>
<evidence type="ECO:0000313" key="4">
    <source>
        <dbReference type="Proteomes" id="UP000295807"/>
    </source>
</evidence>
<dbReference type="AlphaFoldDB" id="A0A4R3L103"/>
<dbReference type="EMBL" id="SMAD01000001">
    <property type="protein sequence ID" value="TCS90082.1"/>
    <property type="molecule type" value="Genomic_DNA"/>
</dbReference>
<dbReference type="InterPro" id="IPR050417">
    <property type="entry name" value="Sugar_Epim/Isomerase"/>
</dbReference>
<dbReference type="InterPro" id="IPR013022">
    <property type="entry name" value="Xyl_isomerase-like_TIM-brl"/>
</dbReference>
<dbReference type="Gene3D" id="3.20.20.150">
    <property type="entry name" value="Divalent-metal-dependent TIM barrel enzymes"/>
    <property type="match status" value="1"/>
</dbReference>
<protein>
    <submittedName>
        <fullName evidence="3">D-tagatose 3-epimerase</fullName>
    </submittedName>
</protein>
<keyword evidence="1" id="KW-0413">Isomerase</keyword>
<accession>A0A4R3L103</accession>
<sequence length="287" mass="31890">MNKRSIQFGVSTFVWVSPFDTAAFDLAYKVKDMGFDILEVAVEQQELINWEKLRELMRETGLKVTISGAFGAERDISSEDPRIREQGLSYITDCVRIAEKMESPVFCGPVYSAVGKTRPVPEEQKKRERDWCVENLRKAASVAADCGVVIGLEPLNRFESDMVNTTDQALSIVKEVSDPFVKIALDTFHCNIEEKNIPAAIRKVGKDLLCHIQGNESDRGTPGTGHLDWPGIKEALDEIGYEGAVVIETFGAPSKELARAACIWRPLAGSPDELAREGLAFYKELFS</sequence>
<dbReference type="RefSeq" id="WP_207910189.1">
    <property type="nucleotide sequence ID" value="NZ_CP042432.1"/>
</dbReference>
<organism evidence="3 4">
    <name type="scientific">Anseongella ginsenosidimutans</name>
    <dbReference type="NCBI Taxonomy" id="496056"/>
    <lineage>
        <taxon>Bacteria</taxon>
        <taxon>Pseudomonadati</taxon>
        <taxon>Bacteroidota</taxon>
        <taxon>Sphingobacteriia</taxon>
        <taxon>Sphingobacteriales</taxon>
        <taxon>Sphingobacteriaceae</taxon>
        <taxon>Anseongella</taxon>
    </lineage>
</organism>
<proteinExistence type="predicted"/>
<feature type="domain" description="Xylose isomerase-like TIM barrel" evidence="2">
    <location>
        <begin position="29"/>
        <end position="284"/>
    </location>
</feature>